<evidence type="ECO:0000256" key="9">
    <source>
        <dbReference type="SAM" id="MobiDB-lite"/>
    </source>
</evidence>
<dbReference type="EMBL" id="REGN01002354">
    <property type="protein sequence ID" value="RNA28660.1"/>
    <property type="molecule type" value="Genomic_DNA"/>
</dbReference>
<evidence type="ECO:0000256" key="4">
    <source>
        <dbReference type="ARBA" id="ARBA00022737"/>
    </source>
</evidence>
<gene>
    <name evidence="11" type="ORF">BpHYR1_008282</name>
</gene>
<reference evidence="11 12" key="1">
    <citation type="journal article" date="2018" name="Sci. Rep.">
        <title>Genomic signatures of local adaptation to the degree of environmental predictability in rotifers.</title>
        <authorList>
            <person name="Franch-Gras L."/>
            <person name="Hahn C."/>
            <person name="Garcia-Roger E.M."/>
            <person name="Carmona M.J."/>
            <person name="Serra M."/>
            <person name="Gomez A."/>
        </authorList>
    </citation>
    <scope>NUCLEOTIDE SEQUENCE [LARGE SCALE GENOMIC DNA]</scope>
    <source>
        <strain evidence="11">HYR1</strain>
    </source>
</reference>
<feature type="compositionally biased region" description="Low complexity" evidence="9">
    <location>
        <begin position="570"/>
        <end position="605"/>
    </location>
</feature>
<evidence type="ECO:0000256" key="5">
    <source>
        <dbReference type="ARBA" id="ARBA00022771"/>
    </source>
</evidence>
<comment type="similarity">
    <text evidence="2">Belongs to the krueppel C2H2-type zinc-finger protein family.</text>
</comment>
<dbReference type="InterPro" id="IPR013087">
    <property type="entry name" value="Znf_C2H2_type"/>
</dbReference>
<evidence type="ECO:0000256" key="7">
    <source>
        <dbReference type="ARBA" id="ARBA00023242"/>
    </source>
</evidence>
<feature type="compositionally biased region" description="Polar residues" evidence="9">
    <location>
        <begin position="156"/>
        <end position="173"/>
    </location>
</feature>
<dbReference type="AlphaFoldDB" id="A0A3M7RYX4"/>
<feature type="region of interest" description="Disordered" evidence="9">
    <location>
        <begin position="563"/>
        <end position="617"/>
    </location>
</feature>
<dbReference type="GO" id="GO:0051241">
    <property type="term" value="P:negative regulation of multicellular organismal process"/>
    <property type="evidence" value="ECO:0007669"/>
    <property type="project" value="UniProtKB-ARBA"/>
</dbReference>
<evidence type="ECO:0000313" key="11">
    <source>
        <dbReference type="EMBL" id="RNA28660.1"/>
    </source>
</evidence>
<dbReference type="GO" id="GO:0009968">
    <property type="term" value="P:negative regulation of signal transduction"/>
    <property type="evidence" value="ECO:0007669"/>
    <property type="project" value="UniProtKB-ARBA"/>
</dbReference>
<evidence type="ECO:0000256" key="6">
    <source>
        <dbReference type="ARBA" id="ARBA00022833"/>
    </source>
</evidence>
<feature type="compositionally biased region" description="Low complexity" evidence="9">
    <location>
        <begin position="23"/>
        <end position="53"/>
    </location>
</feature>
<feature type="region of interest" description="Disordered" evidence="9">
    <location>
        <begin position="156"/>
        <end position="188"/>
    </location>
</feature>
<dbReference type="Gene3D" id="3.30.160.60">
    <property type="entry name" value="Classic Zinc Finger"/>
    <property type="match status" value="2"/>
</dbReference>
<keyword evidence="3" id="KW-0479">Metal-binding</keyword>
<dbReference type="SUPFAM" id="SSF57667">
    <property type="entry name" value="beta-beta-alpha zinc fingers"/>
    <property type="match status" value="2"/>
</dbReference>
<feature type="compositionally biased region" description="Low complexity" evidence="9">
    <location>
        <begin position="342"/>
        <end position="353"/>
    </location>
</feature>
<dbReference type="SMART" id="SM00355">
    <property type="entry name" value="ZnF_C2H2"/>
    <property type="match status" value="4"/>
</dbReference>
<feature type="compositionally biased region" description="Polar residues" evidence="9">
    <location>
        <begin position="88"/>
        <end position="97"/>
    </location>
</feature>
<dbReference type="PROSITE" id="PS50157">
    <property type="entry name" value="ZINC_FINGER_C2H2_2"/>
    <property type="match status" value="3"/>
</dbReference>
<dbReference type="PROSITE" id="PS00028">
    <property type="entry name" value="ZINC_FINGER_C2H2_1"/>
    <property type="match status" value="3"/>
</dbReference>
<feature type="compositionally biased region" description="Polar residues" evidence="9">
    <location>
        <begin position="281"/>
        <end position="296"/>
    </location>
</feature>
<dbReference type="GO" id="GO:0000978">
    <property type="term" value="F:RNA polymerase II cis-regulatory region sequence-specific DNA binding"/>
    <property type="evidence" value="ECO:0007669"/>
    <property type="project" value="TreeGrafter"/>
</dbReference>
<keyword evidence="5 8" id="KW-0863">Zinc-finger</keyword>
<feature type="region of interest" description="Disordered" evidence="9">
    <location>
        <begin position="649"/>
        <end position="675"/>
    </location>
</feature>
<dbReference type="GO" id="GO:0045596">
    <property type="term" value="P:negative regulation of cell differentiation"/>
    <property type="evidence" value="ECO:0007669"/>
    <property type="project" value="UniProtKB-ARBA"/>
</dbReference>
<keyword evidence="4" id="KW-0677">Repeat</keyword>
<dbReference type="PANTHER" id="PTHR10032">
    <property type="entry name" value="ZINC FINGER PROTEIN WITH KRAB AND SCAN DOMAINS"/>
    <property type="match status" value="1"/>
</dbReference>
<evidence type="ECO:0000256" key="2">
    <source>
        <dbReference type="ARBA" id="ARBA00006991"/>
    </source>
</evidence>
<dbReference type="InterPro" id="IPR027756">
    <property type="entry name" value="Ovo-like"/>
</dbReference>
<dbReference type="GO" id="GO:0000981">
    <property type="term" value="F:DNA-binding transcription factor activity, RNA polymerase II-specific"/>
    <property type="evidence" value="ECO:0007669"/>
    <property type="project" value="TreeGrafter"/>
</dbReference>
<keyword evidence="12" id="KW-1185">Reference proteome</keyword>
<name>A0A3M7RYX4_BRAPC</name>
<feature type="domain" description="C2H2-type" evidence="10">
    <location>
        <begin position="455"/>
        <end position="482"/>
    </location>
</feature>
<sequence length="710" mass="78672">MNETKIRNGIASKKLFATYEKSGLTSKGSTSSASDESLSTSSSSPLPSPTSSDFQANCPLDLSRKSSAPKPMGHDQLDAKAECDTESAPHSTAPPTQINPALIAAASAMFENFSASKTQSSSIGLLNSLNCFSNLFKFPNLYMNYLANLGESGQTGASPPNNAFGQFKPSPSINEKKSTEAKSVPPPLNILNSSLGSSASSSTSSSSISSPSFPQLNDFNLNLLSGFKSDKEMLLGSLMANNQLNGLFSPASLLAQSLNSTSTPFQPEAYAGILSNLHINQSSSTSDNKAESQLKSTRGRQPKQKLDEQCEQEVYTSYNESDDKEGRQPSKKAKMDVSPCLSNSNSANSISSIVQKPKKGPKSRSLEAKSPLDAASSLKPVIDPTNIKPELLIHGGFGVKNPEYEALNNDINLFESVEILDDPENKYRCKICQKTFKLQRLMNRHMKNHSNIKRYLCTFCQKGFNDAFDLKRHTRTHTGVRPFQCFECDRKFTQRCSLESHLNKVHQVELSFKYKERRAKLYVCEDCGITTEDPEQHLNHLQKFHPNSPALKRSYDRRIIKIPSNKDASHNSNSNSNNADAKSSMTNSSTNHSISSSIPSPFNPSENYQNEKNNDESMCYENEDFSQYDATNEECDEYDQSEFNFESDVKLNEEATPEKNENTTGRKKSRKSPKSMIKYKAEIVEDEEFIEDEAAELVDEETDLNVENQF</sequence>
<feature type="region of interest" description="Disordered" evidence="9">
    <location>
        <begin position="281"/>
        <end position="372"/>
    </location>
</feature>
<dbReference type="Pfam" id="PF00096">
    <property type="entry name" value="zf-C2H2"/>
    <property type="match status" value="3"/>
</dbReference>
<dbReference type="GO" id="GO:0005634">
    <property type="term" value="C:nucleus"/>
    <property type="evidence" value="ECO:0007669"/>
    <property type="project" value="UniProtKB-SubCell"/>
</dbReference>
<evidence type="ECO:0000313" key="12">
    <source>
        <dbReference type="Proteomes" id="UP000276133"/>
    </source>
</evidence>
<dbReference type="GO" id="GO:0010837">
    <property type="term" value="P:regulation of keratinocyte proliferation"/>
    <property type="evidence" value="ECO:0007669"/>
    <property type="project" value="UniProtKB-ARBA"/>
</dbReference>
<keyword evidence="6" id="KW-0862">Zinc</keyword>
<dbReference type="GO" id="GO:0008270">
    <property type="term" value="F:zinc ion binding"/>
    <property type="evidence" value="ECO:0007669"/>
    <property type="project" value="UniProtKB-KW"/>
</dbReference>
<feature type="domain" description="C2H2-type" evidence="10">
    <location>
        <begin position="483"/>
        <end position="511"/>
    </location>
</feature>
<feature type="region of interest" description="Disordered" evidence="9">
    <location>
        <begin position="23"/>
        <end position="97"/>
    </location>
</feature>
<dbReference type="InterPro" id="IPR036236">
    <property type="entry name" value="Znf_C2H2_sf"/>
</dbReference>
<dbReference type="STRING" id="10195.A0A3M7RYX4"/>
<protein>
    <submittedName>
        <fullName evidence="11">Ovo</fullName>
    </submittedName>
</protein>
<proteinExistence type="inferred from homology"/>
<accession>A0A3M7RYX4</accession>
<evidence type="ECO:0000256" key="3">
    <source>
        <dbReference type="ARBA" id="ARBA00022723"/>
    </source>
</evidence>
<organism evidence="11 12">
    <name type="scientific">Brachionus plicatilis</name>
    <name type="common">Marine rotifer</name>
    <name type="synonym">Brachionus muelleri</name>
    <dbReference type="NCBI Taxonomy" id="10195"/>
    <lineage>
        <taxon>Eukaryota</taxon>
        <taxon>Metazoa</taxon>
        <taxon>Spiralia</taxon>
        <taxon>Gnathifera</taxon>
        <taxon>Rotifera</taxon>
        <taxon>Eurotatoria</taxon>
        <taxon>Monogononta</taxon>
        <taxon>Pseudotrocha</taxon>
        <taxon>Ploima</taxon>
        <taxon>Brachionidae</taxon>
        <taxon>Brachionus</taxon>
    </lineage>
</organism>
<dbReference type="FunFam" id="3.30.160.60:FF:001250">
    <property type="entry name" value="putative transcription factor ovo-like protein 3"/>
    <property type="match status" value="1"/>
</dbReference>
<evidence type="ECO:0000259" key="10">
    <source>
        <dbReference type="PROSITE" id="PS50157"/>
    </source>
</evidence>
<feature type="domain" description="C2H2-type" evidence="10">
    <location>
        <begin position="427"/>
        <end position="454"/>
    </location>
</feature>
<evidence type="ECO:0000256" key="8">
    <source>
        <dbReference type="PROSITE-ProRule" id="PRU00042"/>
    </source>
</evidence>
<evidence type="ECO:0000256" key="1">
    <source>
        <dbReference type="ARBA" id="ARBA00004123"/>
    </source>
</evidence>
<keyword evidence="7" id="KW-0539">Nucleus</keyword>
<dbReference type="Proteomes" id="UP000276133">
    <property type="component" value="Unassembled WGS sequence"/>
</dbReference>
<dbReference type="FunFam" id="3.30.160.60:FF:000452">
    <property type="entry name" value="Transcription factor Ovo-like 2"/>
    <property type="match status" value="1"/>
</dbReference>
<comment type="caution">
    <text evidence="11">The sequence shown here is derived from an EMBL/GenBank/DDBJ whole genome shotgun (WGS) entry which is preliminary data.</text>
</comment>
<dbReference type="PANTHER" id="PTHR10032:SF271">
    <property type="entry name" value="RH12261P-RELATED"/>
    <property type="match status" value="1"/>
</dbReference>
<dbReference type="OrthoDB" id="6508643at2759"/>
<comment type="subcellular location">
    <subcellularLocation>
        <location evidence="1">Nucleus</location>
    </subcellularLocation>
</comment>
<dbReference type="GO" id="GO:0045892">
    <property type="term" value="P:negative regulation of DNA-templated transcription"/>
    <property type="evidence" value="ECO:0007669"/>
    <property type="project" value="UniProtKB-ARBA"/>
</dbReference>
<feature type="compositionally biased region" description="Basic and acidic residues" evidence="9">
    <location>
        <begin position="72"/>
        <end position="83"/>
    </location>
</feature>
<feature type="compositionally biased region" description="Basic and acidic residues" evidence="9">
    <location>
        <begin position="649"/>
        <end position="661"/>
    </location>
</feature>